<dbReference type="Pfam" id="PF13673">
    <property type="entry name" value="Acetyltransf_10"/>
    <property type="match status" value="1"/>
</dbReference>
<feature type="domain" description="N-acetyltransferase" evidence="1">
    <location>
        <begin position="7"/>
        <end position="225"/>
    </location>
</feature>
<dbReference type="InterPro" id="IPR000182">
    <property type="entry name" value="GNAT_dom"/>
</dbReference>
<gene>
    <name evidence="2" type="ORF">BJ875DRAFT_283781</name>
</gene>
<proteinExistence type="predicted"/>
<keyword evidence="3" id="KW-1185">Reference proteome</keyword>
<accession>A0A9P8C5U9</accession>
<evidence type="ECO:0000313" key="3">
    <source>
        <dbReference type="Proteomes" id="UP000824998"/>
    </source>
</evidence>
<dbReference type="EMBL" id="MU251443">
    <property type="protein sequence ID" value="KAG9235063.1"/>
    <property type="molecule type" value="Genomic_DNA"/>
</dbReference>
<dbReference type="PANTHER" id="PTHR42791">
    <property type="entry name" value="GNAT FAMILY ACETYLTRANSFERASE"/>
    <property type="match status" value="1"/>
</dbReference>
<dbReference type="PROSITE" id="PS51186">
    <property type="entry name" value="GNAT"/>
    <property type="match status" value="1"/>
</dbReference>
<dbReference type="AlphaFoldDB" id="A0A9P8C5U9"/>
<sequence length="236" mass="25753">MSTSQGISLLPCTPTDFPTLAALESVVFYHDEFSIVAFGPERASAENLAIRTQGFHKTLEPESQKSTEYFKAVNESGEIVGWSSWSFVHGGKNGEGDGVWSGKGEKLVKKDIEEDSGGWGVSANVRFCEEVFLVADEWMVESTKGEPYAKLNVLIVSPSLQRRGIGTLMLSEGLKEVDRRGLQCVLGASPEGAGLYEKIGFKEVGSMELKLWEYEGGEGMGMTRHGVMHRPAVVVK</sequence>
<dbReference type="CDD" id="cd04301">
    <property type="entry name" value="NAT_SF"/>
    <property type="match status" value="1"/>
</dbReference>
<comment type="caution">
    <text evidence="2">The sequence shown here is derived from an EMBL/GenBank/DDBJ whole genome shotgun (WGS) entry which is preliminary data.</text>
</comment>
<organism evidence="2 3">
    <name type="scientific">Amylocarpus encephaloides</name>
    <dbReference type="NCBI Taxonomy" id="45428"/>
    <lineage>
        <taxon>Eukaryota</taxon>
        <taxon>Fungi</taxon>
        <taxon>Dikarya</taxon>
        <taxon>Ascomycota</taxon>
        <taxon>Pezizomycotina</taxon>
        <taxon>Leotiomycetes</taxon>
        <taxon>Helotiales</taxon>
        <taxon>Helotiales incertae sedis</taxon>
        <taxon>Amylocarpus</taxon>
    </lineage>
</organism>
<dbReference type="SUPFAM" id="SSF55729">
    <property type="entry name" value="Acyl-CoA N-acyltransferases (Nat)"/>
    <property type="match status" value="1"/>
</dbReference>
<name>A0A9P8C5U9_9HELO</name>
<dbReference type="InterPro" id="IPR016181">
    <property type="entry name" value="Acyl_CoA_acyltransferase"/>
</dbReference>
<evidence type="ECO:0000313" key="2">
    <source>
        <dbReference type="EMBL" id="KAG9235063.1"/>
    </source>
</evidence>
<evidence type="ECO:0000259" key="1">
    <source>
        <dbReference type="PROSITE" id="PS51186"/>
    </source>
</evidence>
<dbReference type="PANTHER" id="PTHR42791:SF17">
    <property type="entry name" value="ACETYLTRANSFERASE, GNAT FAMILY FAMILY (AFU_ORTHOLOGUE AFUA_8G05690)"/>
    <property type="match status" value="1"/>
</dbReference>
<protein>
    <submittedName>
        <fullName evidence="2">Acyl-CoA N-acyltransferase</fullName>
    </submittedName>
</protein>
<dbReference type="InterPro" id="IPR052523">
    <property type="entry name" value="Trichothecene_AcTrans"/>
</dbReference>
<dbReference type="Gene3D" id="3.40.630.30">
    <property type="match status" value="1"/>
</dbReference>
<dbReference type="OrthoDB" id="2832510at2759"/>
<dbReference type="GO" id="GO:0016747">
    <property type="term" value="F:acyltransferase activity, transferring groups other than amino-acyl groups"/>
    <property type="evidence" value="ECO:0007669"/>
    <property type="project" value="InterPro"/>
</dbReference>
<reference evidence="2" key="1">
    <citation type="journal article" date="2021" name="IMA Fungus">
        <title>Genomic characterization of three marine fungi, including Emericellopsis atlantica sp. nov. with signatures of a generalist lifestyle and marine biomass degradation.</title>
        <authorList>
            <person name="Hagestad O.C."/>
            <person name="Hou L."/>
            <person name="Andersen J.H."/>
            <person name="Hansen E.H."/>
            <person name="Altermark B."/>
            <person name="Li C."/>
            <person name="Kuhnert E."/>
            <person name="Cox R.J."/>
            <person name="Crous P.W."/>
            <person name="Spatafora J.W."/>
            <person name="Lail K."/>
            <person name="Amirebrahimi M."/>
            <person name="Lipzen A."/>
            <person name="Pangilinan J."/>
            <person name="Andreopoulos W."/>
            <person name="Hayes R.D."/>
            <person name="Ng V."/>
            <person name="Grigoriev I.V."/>
            <person name="Jackson S.A."/>
            <person name="Sutton T.D.S."/>
            <person name="Dobson A.D.W."/>
            <person name="Rama T."/>
        </authorList>
    </citation>
    <scope>NUCLEOTIDE SEQUENCE</scope>
    <source>
        <strain evidence="2">TRa018bII</strain>
    </source>
</reference>
<dbReference type="Proteomes" id="UP000824998">
    <property type="component" value="Unassembled WGS sequence"/>
</dbReference>